<feature type="region of interest" description="Disordered" evidence="1">
    <location>
        <begin position="1"/>
        <end position="22"/>
    </location>
</feature>
<keyword evidence="3" id="KW-1185">Reference proteome</keyword>
<dbReference type="AlphaFoldDB" id="A0A498N1H0"/>
<proteinExistence type="predicted"/>
<reference evidence="2 3" key="1">
    <citation type="submission" date="2018-03" db="EMBL/GenBank/DDBJ databases">
        <title>Draft genome sequence of Rohu Carp (Labeo rohita).</title>
        <authorList>
            <person name="Das P."/>
            <person name="Kushwaha B."/>
            <person name="Joshi C.G."/>
            <person name="Kumar D."/>
            <person name="Nagpure N.S."/>
            <person name="Sahoo L."/>
            <person name="Das S.P."/>
            <person name="Bit A."/>
            <person name="Patnaik S."/>
            <person name="Meher P.K."/>
            <person name="Jayasankar P."/>
            <person name="Koringa P.G."/>
            <person name="Patel N.V."/>
            <person name="Hinsu A.T."/>
            <person name="Kumar R."/>
            <person name="Pandey M."/>
            <person name="Agarwal S."/>
            <person name="Srivastava S."/>
            <person name="Singh M."/>
            <person name="Iquebal M.A."/>
            <person name="Jaiswal S."/>
            <person name="Angadi U.B."/>
            <person name="Kumar N."/>
            <person name="Raza M."/>
            <person name="Shah T.M."/>
            <person name="Rai A."/>
            <person name="Jena J.K."/>
        </authorList>
    </citation>
    <scope>NUCLEOTIDE SEQUENCE [LARGE SCALE GENOMIC DNA]</scope>
    <source>
        <strain evidence="2">DASCIFA01</strain>
        <tissue evidence="2">Testis</tissue>
    </source>
</reference>
<sequence>MAAAALHTRFHSGGSPLSSSPEYLKSVSCELCVMHLLYIDMVVTEAQTTTDEDCLLKNGQKLEEHVEDYLLLQQAALGMMRS</sequence>
<protein>
    <submittedName>
        <fullName evidence="2">Uncharacterized protein</fullName>
    </submittedName>
</protein>
<accession>A0A498N1H0</accession>
<evidence type="ECO:0000313" key="2">
    <source>
        <dbReference type="EMBL" id="RXN25594.1"/>
    </source>
</evidence>
<evidence type="ECO:0000313" key="3">
    <source>
        <dbReference type="Proteomes" id="UP000290572"/>
    </source>
</evidence>
<dbReference type="EMBL" id="QBIY01012343">
    <property type="protein sequence ID" value="RXN25594.1"/>
    <property type="molecule type" value="Genomic_DNA"/>
</dbReference>
<dbReference type="Proteomes" id="UP000290572">
    <property type="component" value="Unassembled WGS sequence"/>
</dbReference>
<comment type="caution">
    <text evidence="2">The sequence shown here is derived from an EMBL/GenBank/DDBJ whole genome shotgun (WGS) entry which is preliminary data.</text>
</comment>
<organism evidence="2 3">
    <name type="scientific">Labeo rohita</name>
    <name type="common">Indian major carp</name>
    <name type="synonym">Cyprinus rohita</name>
    <dbReference type="NCBI Taxonomy" id="84645"/>
    <lineage>
        <taxon>Eukaryota</taxon>
        <taxon>Metazoa</taxon>
        <taxon>Chordata</taxon>
        <taxon>Craniata</taxon>
        <taxon>Vertebrata</taxon>
        <taxon>Euteleostomi</taxon>
        <taxon>Actinopterygii</taxon>
        <taxon>Neopterygii</taxon>
        <taxon>Teleostei</taxon>
        <taxon>Ostariophysi</taxon>
        <taxon>Cypriniformes</taxon>
        <taxon>Cyprinidae</taxon>
        <taxon>Labeoninae</taxon>
        <taxon>Labeonini</taxon>
        <taxon>Labeo</taxon>
    </lineage>
</organism>
<evidence type="ECO:0000256" key="1">
    <source>
        <dbReference type="SAM" id="MobiDB-lite"/>
    </source>
</evidence>
<gene>
    <name evidence="2" type="ORF">ROHU_005871</name>
</gene>
<name>A0A498N1H0_LABRO</name>